<evidence type="ECO:0000259" key="9">
    <source>
        <dbReference type="PROSITE" id="PS50048"/>
    </source>
</evidence>
<name>A0A6A5YA32_9PLEO</name>
<dbReference type="PROSITE" id="PS50048">
    <property type="entry name" value="ZN2_CY6_FUNGAL_2"/>
    <property type="match status" value="1"/>
</dbReference>
<dbReference type="AlphaFoldDB" id="A0A6A5YA32"/>
<evidence type="ECO:0000256" key="4">
    <source>
        <dbReference type="ARBA" id="ARBA00023015"/>
    </source>
</evidence>
<feature type="domain" description="Zn(2)-C6 fungal-type" evidence="9">
    <location>
        <begin position="50"/>
        <end position="80"/>
    </location>
</feature>
<dbReference type="Gene3D" id="4.10.240.10">
    <property type="entry name" value="Zn(2)-C6 fungal-type DNA-binding domain"/>
    <property type="match status" value="1"/>
</dbReference>
<dbReference type="Proteomes" id="UP000799778">
    <property type="component" value="Unassembled WGS sequence"/>
</dbReference>
<dbReference type="GO" id="GO:0003677">
    <property type="term" value="F:DNA binding"/>
    <property type="evidence" value="ECO:0007669"/>
    <property type="project" value="UniProtKB-KW"/>
</dbReference>
<evidence type="ECO:0000256" key="2">
    <source>
        <dbReference type="ARBA" id="ARBA00022723"/>
    </source>
</evidence>
<keyword evidence="7" id="KW-0539">Nucleus</keyword>
<dbReference type="RefSeq" id="XP_033389999.1">
    <property type="nucleotide sequence ID" value="XM_033526686.1"/>
</dbReference>
<dbReference type="CDD" id="cd00067">
    <property type="entry name" value="GAL4"/>
    <property type="match status" value="1"/>
</dbReference>
<dbReference type="PANTHER" id="PTHR31313">
    <property type="entry name" value="TY1 ENHANCER ACTIVATOR"/>
    <property type="match status" value="1"/>
</dbReference>
<dbReference type="PROSITE" id="PS00463">
    <property type="entry name" value="ZN2_CY6_FUNGAL_1"/>
    <property type="match status" value="1"/>
</dbReference>
<keyword evidence="6" id="KW-0804">Transcription</keyword>
<dbReference type="GO" id="GO:0008270">
    <property type="term" value="F:zinc ion binding"/>
    <property type="evidence" value="ECO:0007669"/>
    <property type="project" value="InterPro"/>
</dbReference>
<evidence type="ECO:0000313" key="10">
    <source>
        <dbReference type="EMBL" id="KAF2021660.1"/>
    </source>
</evidence>
<dbReference type="SMART" id="SM00906">
    <property type="entry name" value="Fungal_trans"/>
    <property type="match status" value="1"/>
</dbReference>
<keyword evidence="2" id="KW-0479">Metal-binding</keyword>
<evidence type="ECO:0000256" key="5">
    <source>
        <dbReference type="ARBA" id="ARBA00023125"/>
    </source>
</evidence>
<keyword evidence="11" id="KW-1185">Reference proteome</keyword>
<dbReference type="CDD" id="cd12148">
    <property type="entry name" value="fungal_TF_MHR"/>
    <property type="match status" value="1"/>
</dbReference>
<feature type="region of interest" description="Disordered" evidence="8">
    <location>
        <begin position="634"/>
        <end position="693"/>
    </location>
</feature>
<dbReference type="Pfam" id="PF00172">
    <property type="entry name" value="Zn_clus"/>
    <property type="match status" value="1"/>
</dbReference>
<feature type="compositionally biased region" description="Basic and acidic residues" evidence="8">
    <location>
        <begin position="668"/>
        <end position="683"/>
    </location>
</feature>
<feature type="compositionally biased region" description="Polar residues" evidence="8">
    <location>
        <begin position="651"/>
        <end position="667"/>
    </location>
</feature>
<evidence type="ECO:0000256" key="6">
    <source>
        <dbReference type="ARBA" id="ARBA00023163"/>
    </source>
</evidence>
<accession>A0A6A5YA32</accession>
<dbReference type="SMART" id="SM00066">
    <property type="entry name" value="GAL4"/>
    <property type="match status" value="1"/>
</dbReference>
<gene>
    <name evidence="10" type="ORF">BU24DRAFT_417299</name>
</gene>
<feature type="compositionally biased region" description="Polar residues" evidence="8">
    <location>
        <begin position="26"/>
        <end position="35"/>
    </location>
</feature>
<dbReference type="Pfam" id="PF04082">
    <property type="entry name" value="Fungal_trans"/>
    <property type="match status" value="1"/>
</dbReference>
<dbReference type="InterPro" id="IPR001138">
    <property type="entry name" value="Zn2Cys6_DnaBD"/>
</dbReference>
<dbReference type="SUPFAM" id="SSF57701">
    <property type="entry name" value="Zn2/Cys6 DNA-binding domain"/>
    <property type="match status" value="1"/>
</dbReference>
<comment type="subcellular location">
    <subcellularLocation>
        <location evidence="1">Nucleus</location>
    </subcellularLocation>
</comment>
<dbReference type="GO" id="GO:0005634">
    <property type="term" value="C:nucleus"/>
    <property type="evidence" value="ECO:0007669"/>
    <property type="project" value="UniProtKB-SubCell"/>
</dbReference>
<feature type="region of interest" description="Disordered" evidence="8">
    <location>
        <begin position="102"/>
        <end position="135"/>
    </location>
</feature>
<dbReference type="PANTHER" id="PTHR31313:SF85">
    <property type="entry name" value="ZN(II)2CYS6 TRANSCRIPTION FACTOR (EUROFUNG)"/>
    <property type="match status" value="1"/>
</dbReference>
<dbReference type="OrthoDB" id="4161332at2759"/>
<reference evidence="10" key="1">
    <citation type="journal article" date="2020" name="Stud. Mycol.">
        <title>101 Dothideomycetes genomes: a test case for predicting lifestyles and emergence of pathogens.</title>
        <authorList>
            <person name="Haridas S."/>
            <person name="Albert R."/>
            <person name="Binder M."/>
            <person name="Bloem J."/>
            <person name="Labutti K."/>
            <person name="Salamov A."/>
            <person name="Andreopoulos B."/>
            <person name="Baker S."/>
            <person name="Barry K."/>
            <person name="Bills G."/>
            <person name="Bluhm B."/>
            <person name="Cannon C."/>
            <person name="Castanera R."/>
            <person name="Culley D."/>
            <person name="Daum C."/>
            <person name="Ezra D."/>
            <person name="Gonzalez J."/>
            <person name="Henrissat B."/>
            <person name="Kuo A."/>
            <person name="Liang C."/>
            <person name="Lipzen A."/>
            <person name="Lutzoni F."/>
            <person name="Magnuson J."/>
            <person name="Mondo S."/>
            <person name="Nolan M."/>
            <person name="Ohm R."/>
            <person name="Pangilinan J."/>
            <person name="Park H.-J."/>
            <person name="Ramirez L."/>
            <person name="Alfaro M."/>
            <person name="Sun H."/>
            <person name="Tritt A."/>
            <person name="Yoshinaga Y."/>
            <person name="Zwiers L.-H."/>
            <person name="Turgeon B."/>
            <person name="Goodwin S."/>
            <person name="Spatafora J."/>
            <person name="Crous P."/>
            <person name="Grigoriev I."/>
        </authorList>
    </citation>
    <scope>NUCLEOTIDE SEQUENCE</scope>
    <source>
        <strain evidence="10">CBS 175.79</strain>
    </source>
</reference>
<organism evidence="10 11">
    <name type="scientific">Aaosphaeria arxii CBS 175.79</name>
    <dbReference type="NCBI Taxonomy" id="1450172"/>
    <lineage>
        <taxon>Eukaryota</taxon>
        <taxon>Fungi</taxon>
        <taxon>Dikarya</taxon>
        <taxon>Ascomycota</taxon>
        <taxon>Pezizomycotina</taxon>
        <taxon>Dothideomycetes</taxon>
        <taxon>Pleosporomycetidae</taxon>
        <taxon>Pleosporales</taxon>
        <taxon>Pleosporales incertae sedis</taxon>
        <taxon>Aaosphaeria</taxon>
    </lineage>
</organism>
<dbReference type="InterPro" id="IPR051615">
    <property type="entry name" value="Transcr_Regulatory_Elem"/>
</dbReference>
<dbReference type="GeneID" id="54284083"/>
<dbReference type="InterPro" id="IPR007219">
    <property type="entry name" value="XnlR_reg_dom"/>
</dbReference>
<dbReference type="EMBL" id="ML978066">
    <property type="protein sequence ID" value="KAF2021660.1"/>
    <property type="molecule type" value="Genomic_DNA"/>
</dbReference>
<keyword evidence="4" id="KW-0805">Transcription regulation</keyword>
<keyword evidence="5" id="KW-0238">DNA-binding</keyword>
<feature type="compositionally biased region" description="Polar residues" evidence="8">
    <location>
        <begin position="113"/>
        <end position="129"/>
    </location>
</feature>
<dbReference type="GO" id="GO:0000981">
    <property type="term" value="F:DNA-binding transcription factor activity, RNA polymerase II-specific"/>
    <property type="evidence" value="ECO:0007669"/>
    <property type="project" value="InterPro"/>
</dbReference>
<proteinExistence type="predicted"/>
<dbReference type="InterPro" id="IPR036864">
    <property type="entry name" value="Zn2-C6_fun-type_DNA-bd_sf"/>
</dbReference>
<feature type="region of interest" description="Disordered" evidence="8">
    <location>
        <begin position="709"/>
        <end position="728"/>
    </location>
</feature>
<feature type="region of interest" description="Disordered" evidence="8">
    <location>
        <begin position="1"/>
        <end position="44"/>
    </location>
</feature>
<evidence type="ECO:0000256" key="3">
    <source>
        <dbReference type="ARBA" id="ARBA00022833"/>
    </source>
</evidence>
<evidence type="ECO:0000256" key="8">
    <source>
        <dbReference type="SAM" id="MobiDB-lite"/>
    </source>
</evidence>
<evidence type="ECO:0000313" key="11">
    <source>
        <dbReference type="Proteomes" id="UP000799778"/>
    </source>
</evidence>
<evidence type="ECO:0000256" key="7">
    <source>
        <dbReference type="ARBA" id="ARBA00023242"/>
    </source>
</evidence>
<sequence length="772" mass="85400">MDNMQMENDGIENTVSMGSEEGYQAVATSTESPQPSRSRRRADARRYNFACSNCKSRKTKCSGEQPSCSACRRSGIECTWPNPPANAQLQQANTRIQELERALQERSAPASGNLASTSDGSGLSPTNDVLSPASRAAQASGASLWSQVGVGDDGTVTYNGPTSRFHVGPLEESAVNSLQQRFVRPQTPPALSQARRASHIEALQSQYRLLDSVYPSLVESSPQLKDLGLDGDTCIALLDIYWTWLQPLHNCVYRPNFLIDMAFGGPGYSDFLLLTIFSLSARHLSEQDQKFKEIGKGERFLARAREILIVEMTATKPRIPTIQGLLILGGRQCAMGLSSEGWLYTGMALRMLEDIGLHLHMDDSKLVELEHLTPIELETRKRLYNSAFIWDKTISLALGRSPSLTRKPHPPENILDHCDDLQEWKPSHTPELEDPYVPELSYNTSTFCAHSQLHEITTEMMLLFSNTSSVASYTSDIKTLDAKFTNWYANLSPQLRIEDTASLTQSPPPHIVSLNVLYHAVRILLYRPALSSPGLLDASSAMEICIFHARSIHDMFSIYGKTFLYRLMTYQISYCIFTAATVEAYVMKAASLDVANEAAQRLSAAMRVLRHETRHTPGISRSLDTIRRRLAMWKPNGSSIGRPRDLEERTPLTSVTLASNVSPSVERQNGEGRVDHQAHHPSDDGNGTGTFLQSDHQDQAAGVIRQTFHHPAVPGGGEPNEDNFQGDPGFANLNFGVIDTGAGFHPDAFPWSLSDLMNLENGGDPAWSYMRA</sequence>
<evidence type="ECO:0000256" key="1">
    <source>
        <dbReference type="ARBA" id="ARBA00004123"/>
    </source>
</evidence>
<keyword evidence="3" id="KW-0862">Zinc</keyword>
<dbReference type="GO" id="GO:0006351">
    <property type="term" value="P:DNA-templated transcription"/>
    <property type="evidence" value="ECO:0007669"/>
    <property type="project" value="InterPro"/>
</dbReference>
<protein>
    <recommendedName>
        <fullName evidence="9">Zn(2)-C6 fungal-type domain-containing protein</fullName>
    </recommendedName>
</protein>